<comment type="similarity">
    <text evidence="1">Belongs to the PAL/histidase family.</text>
</comment>
<dbReference type="CDD" id="cd00773">
    <property type="entry name" value="HisRS-like_core"/>
    <property type="match status" value="1"/>
</dbReference>
<dbReference type="InterPro" id="IPR041715">
    <property type="entry name" value="HisRS-like_core"/>
</dbReference>
<dbReference type="PROSITE" id="PS50862">
    <property type="entry name" value="AA_TRNA_LIGASE_II"/>
    <property type="match status" value="1"/>
</dbReference>
<dbReference type="GO" id="GO:0032543">
    <property type="term" value="P:mitochondrial translation"/>
    <property type="evidence" value="ECO:0007669"/>
    <property type="project" value="TreeGrafter"/>
</dbReference>
<feature type="region of interest" description="Disordered" evidence="10">
    <location>
        <begin position="1093"/>
        <end position="1125"/>
    </location>
</feature>
<dbReference type="NCBIfam" id="TIGR00442">
    <property type="entry name" value="hisS"/>
    <property type="match status" value="1"/>
</dbReference>
<keyword evidence="4" id="KW-0436">Ligase</keyword>
<sequence>PMHAIIKTVRNTRSRALYTTVYSSFALGPVPGPSPHLRDGPPSLPTVPSPLAFITENINSFDFINHYKIGLHTISSAGKMTAKAFTIGGIGAQPSLDDVVKIAHGGIVVALDAAGAERVKKASPPPKSFQPETFDAAATSTTDFPAQLLDVAQSRAVLATRLLTLMNGTSGTRVQVAEFLVSLLNGNILPALPAAATDEEVLSRLADACHGAGTTVVQPAVRDDASGGADVAAAAAAVAVGPALGDALAAAGIVPPGVSATERVVLSTGCSAAAGVAALAVQGGKKLLSLATATAALSCEALGVQTKSFEADVVEAQGYKSAVVVADELLGLLEGSKRVGTLKGDKGAAAEQLTPFTAAPQRLGALSEALAAAYGSVRSEVQSGALPPKGLTPLSAPSPLLSTSLLDLSRALLATARDSLARARTVTTGLGPAAGGADGVAAVLQQVAAAESDVAAAQRQMAAVGQAMLTDVDAMPGVQAALAASSAVEAAVGAVAVEAVAAVASLRALEGPPAVPAATATEETAVAAAAAAAGGKGGGDKKKDRKASAAGVVLGKGTALLRSYVEKAAATAADAPGGFLVVAPAAAAAAAADGAAAASSPSPSLSSLSAAWSGARTALQPLGSGAAKFLDELRAVVEANQARRKPKIPKGTRDFLPEQMAIREKAFAVITSVFKRHGAVSIDTPVFELRETLMGKYGEDSKLIYDLADQGGEILSLRYDLTVPFARFVAVHSIGNIKRYHIGKVYRRDQPQMTRGRFREFFQCDFDIAGAYAPMVADAEVVKVLTEILTDLQLGKFEIKINHRGLLDAMLAIAGVPPQKFRPICSAIDKLDKEPWEVVRQEMVAEKGLPEEVADAIGQFVVLRGEPLELVTRLSVPDHPLAQHPMGKAALDDLAAMFNMLKAMGALGSLTLDLSLARGLDYYTGVIYEAVLHGANVGSIAAGGRYDKLVGMFSGKDVPAVGVSIGIERVFAIMEQQVRERAAASGRPVRAIETEVLVASIGSGLQVRRMELCAALWSAGVRAEFGYKPNPKMADNLGFCHENGVPYMVLFGEDELAKGVVKIKDMDAHQEETVPLEQLISELLQKLEKRKRQLAEAEATGVPPAGAEAPTPTGTAPGTADGSLA</sequence>
<dbReference type="InterPro" id="IPR004154">
    <property type="entry name" value="Anticodon-bd"/>
</dbReference>
<dbReference type="SUPFAM" id="SSF48557">
    <property type="entry name" value="L-aspartase-like"/>
    <property type="match status" value="1"/>
</dbReference>
<name>A0A8J4FRL5_9CHLO</name>
<accession>A0A8J4FRL5</accession>
<evidence type="ECO:0000256" key="7">
    <source>
        <dbReference type="ARBA" id="ARBA00022917"/>
    </source>
</evidence>
<dbReference type="CDD" id="cd00859">
    <property type="entry name" value="HisRS_anticodon"/>
    <property type="match status" value="1"/>
</dbReference>
<dbReference type="SUPFAM" id="SSF52954">
    <property type="entry name" value="Class II aaRS ABD-related"/>
    <property type="match status" value="1"/>
</dbReference>
<dbReference type="GO" id="GO:0004821">
    <property type="term" value="F:histidine-tRNA ligase activity"/>
    <property type="evidence" value="ECO:0007669"/>
    <property type="project" value="UniProtKB-EC"/>
</dbReference>
<dbReference type="PANTHER" id="PTHR11476:SF7">
    <property type="entry name" value="HISTIDINE--TRNA LIGASE"/>
    <property type="match status" value="1"/>
</dbReference>
<evidence type="ECO:0000256" key="1">
    <source>
        <dbReference type="ARBA" id="ARBA00007238"/>
    </source>
</evidence>
<evidence type="ECO:0000256" key="2">
    <source>
        <dbReference type="ARBA" id="ARBA00008226"/>
    </source>
</evidence>
<feature type="domain" description="Aminoacyl-transfer RNA synthetases class-II family profile" evidence="11">
    <location>
        <begin position="651"/>
        <end position="988"/>
    </location>
</feature>
<evidence type="ECO:0000256" key="3">
    <source>
        <dbReference type="ARBA" id="ARBA00012815"/>
    </source>
</evidence>
<dbReference type="InterPro" id="IPR033656">
    <property type="entry name" value="HisRS_anticodon"/>
</dbReference>
<evidence type="ECO:0000256" key="6">
    <source>
        <dbReference type="ARBA" id="ARBA00022840"/>
    </source>
</evidence>
<keyword evidence="5" id="KW-0547">Nucleotide-binding</keyword>
<feature type="compositionally biased region" description="Low complexity" evidence="10">
    <location>
        <begin position="1096"/>
        <end position="1125"/>
    </location>
</feature>
<dbReference type="Gene3D" id="3.40.50.800">
    <property type="entry name" value="Anticodon-binding domain"/>
    <property type="match status" value="1"/>
</dbReference>
<dbReference type="InterPro" id="IPR015807">
    <property type="entry name" value="His-tRNA-ligase"/>
</dbReference>
<comment type="catalytic activity">
    <reaction evidence="9">
        <text>tRNA(His) + L-histidine + ATP = L-histidyl-tRNA(His) + AMP + diphosphate + H(+)</text>
        <dbReference type="Rhea" id="RHEA:17313"/>
        <dbReference type="Rhea" id="RHEA-COMP:9665"/>
        <dbReference type="Rhea" id="RHEA-COMP:9689"/>
        <dbReference type="ChEBI" id="CHEBI:15378"/>
        <dbReference type="ChEBI" id="CHEBI:30616"/>
        <dbReference type="ChEBI" id="CHEBI:33019"/>
        <dbReference type="ChEBI" id="CHEBI:57595"/>
        <dbReference type="ChEBI" id="CHEBI:78442"/>
        <dbReference type="ChEBI" id="CHEBI:78527"/>
        <dbReference type="ChEBI" id="CHEBI:456215"/>
        <dbReference type="EC" id="6.1.1.21"/>
    </reaction>
</comment>
<proteinExistence type="inferred from homology"/>
<dbReference type="FunFam" id="3.30.930.10:FF:000061">
    <property type="entry name" value="Histidine--tRNA ligase, cytoplasmic"/>
    <property type="match status" value="1"/>
</dbReference>
<dbReference type="Pfam" id="PF13393">
    <property type="entry name" value="tRNA-synt_His"/>
    <property type="match status" value="1"/>
</dbReference>
<dbReference type="InterPro" id="IPR001106">
    <property type="entry name" value="Aromatic_Lyase"/>
</dbReference>
<organism evidence="12 13">
    <name type="scientific">Volvox reticuliferus</name>
    <dbReference type="NCBI Taxonomy" id="1737510"/>
    <lineage>
        <taxon>Eukaryota</taxon>
        <taxon>Viridiplantae</taxon>
        <taxon>Chlorophyta</taxon>
        <taxon>core chlorophytes</taxon>
        <taxon>Chlorophyceae</taxon>
        <taxon>CS clade</taxon>
        <taxon>Chlamydomonadales</taxon>
        <taxon>Volvocaceae</taxon>
        <taxon>Volvox</taxon>
    </lineage>
</organism>
<evidence type="ECO:0000256" key="10">
    <source>
        <dbReference type="SAM" id="MobiDB-lite"/>
    </source>
</evidence>
<evidence type="ECO:0000256" key="8">
    <source>
        <dbReference type="ARBA" id="ARBA00023146"/>
    </source>
</evidence>
<dbReference type="Gene3D" id="1.10.275.10">
    <property type="entry name" value="Fumarase/aspartase (N-terminal domain)"/>
    <property type="match status" value="1"/>
</dbReference>
<evidence type="ECO:0000256" key="4">
    <source>
        <dbReference type="ARBA" id="ARBA00022598"/>
    </source>
</evidence>
<feature type="non-terminal residue" evidence="12">
    <location>
        <position position="1"/>
    </location>
</feature>
<evidence type="ECO:0000313" key="13">
    <source>
        <dbReference type="Proteomes" id="UP000747110"/>
    </source>
</evidence>
<keyword evidence="7" id="KW-0648">Protein biosynthesis</keyword>
<evidence type="ECO:0000313" key="12">
    <source>
        <dbReference type="EMBL" id="GIL81550.1"/>
    </source>
</evidence>
<dbReference type="InterPro" id="IPR006195">
    <property type="entry name" value="aa-tRNA-synth_II"/>
</dbReference>
<dbReference type="OrthoDB" id="1906957at2759"/>
<dbReference type="GO" id="GO:0006427">
    <property type="term" value="P:histidyl-tRNA aminoacylation"/>
    <property type="evidence" value="ECO:0007669"/>
    <property type="project" value="InterPro"/>
</dbReference>
<evidence type="ECO:0000256" key="9">
    <source>
        <dbReference type="ARBA" id="ARBA00047639"/>
    </source>
</evidence>
<dbReference type="InterPro" id="IPR008948">
    <property type="entry name" value="L-Aspartase-like"/>
</dbReference>
<gene>
    <name evidence="12" type="ORF">Vretifemale_10578</name>
</gene>
<evidence type="ECO:0000256" key="5">
    <source>
        <dbReference type="ARBA" id="ARBA00022741"/>
    </source>
</evidence>
<dbReference type="HAMAP" id="MF_00127">
    <property type="entry name" value="His_tRNA_synth"/>
    <property type="match status" value="1"/>
</dbReference>
<dbReference type="InterPro" id="IPR036621">
    <property type="entry name" value="Anticodon-bd_dom_sf"/>
</dbReference>
<comment type="similarity">
    <text evidence="2">Belongs to the class-II aminoacyl-tRNA synthetase family.</text>
</comment>
<dbReference type="InterPro" id="IPR045864">
    <property type="entry name" value="aa-tRNA-synth_II/BPL/LPL"/>
</dbReference>
<dbReference type="GO" id="GO:0005524">
    <property type="term" value="F:ATP binding"/>
    <property type="evidence" value="ECO:0007669"/>
    <property type="project" value="UniProtKB-KW"/>
</dbReference>
<protein>
    <recommendedName>
        <fullName evidence="3">histidine--tRNA ligase</fullName>
        <ecNumber evidence="3">6.1.1.21</ecNumber>
    </recommendedName>
</protein>
<dbReference type="EC" id="6.1.1.21" evidence="3"/>
<dbReference type="SUPFAM" id="SSF55681">
    <property type="entry name" value="Class II aaRS and biotin synthetases"/>
    <property type="match status" value="1"/>
</dbReference>
<comment type="caution">
    <text evidence="12">The sequence shown here is derived from an EMBL/GenBank/DDBJ whole genome shotgun (WGS) entry which is preliminary data.</text>
</comment>
<evidence type="ECO:0000259" key="11">
    <source>
        <dbReference type="PROSITE" id="PS50862"/>
    </source>
</evidence>
<dbReference type="FunFam" id="3.40.50.800:FF:000008">
    <property type="entry name" value="histidine--tRNA ligase, cytoplasmic isoform X1"/>
    <property type="match status" value="1"/>
</dbReference>
<dbReference type="Pfam" id="PF03129">
    <property type="entry name" value="HGTP_anticodon"/>
    <property type="match status" value="1"/>
</dbReference>
<dbReference type="Gene3D" id="3.30.930.10">
    <property type="entry name" value="Bira Bifunctional Protein, Domain 2"/>
    <property type="match status" value="1"/>
</dbReference>
<dbReference type="InterPro" id="IPR024083">
    <property type="entry name" value="Fumarase/histidase_N"/>
</dbReference>
<dbReference type="EMBL" id="BNCP01000021">
    <property type="protein sequence ID" value="GIL81550.1"/>
    <property type="molecule type" value="Genomic_DNA"/>
</dbReference>
<dbReference type="Pfam" id="PF00221">
    <property type="entry name" value="Lyase_aromatic"/>
    <property type="match status" value="1"/>
</dbReference>
<dbReference type="GO" id="GO:0003723">
    <property type="term" value="F:RNA binding"/>
    <property type="evidence" value="ECO:0007669"/>
    <property type="project" value="TreeGrafter"/>
</dbReference>
<reference evidence="12" key="1">
    <citation type="journal article" date="2021" name="Proc. Natl. Acad. Sci. U.S.A.">
        <title>Three genomes in the algal genus Volvox reveal the fate of a haploid sex-determining region after a transition to homothallism.</title>
        <authorList>
            <person name="Yamamoto K."/>
            <person name="Hamaji T."/>
            <person name="Kawai-Toyooka H."/>
            <person name="Matsuzaki R."/>
            <person name="Takahashi F."/>
            <person name="Nishimura Y."/>
            <person name="Kawachi M."/>
            <person name="Noguchi H."/>
            <person name="Minakuchi Y."/>
            <person name="Umen J.G."/>
            <person name="Toyoda A."/>
            <person name="Nozaki H."/>
        </authorList>
    </citation>
    <scope>NUCLEOTIDE SEQUENCE</scope>
    <source>
        <strain evidence="12">NIES-3786</strain>
    </source>
</reference>
<keyword evidence="8" id="KW-0030">Aminoacyl-tRNA synthetase</keyword>
<dbReference type="GO" id="GO:0005739">
    <property type="term" value="C:mitochondrion"/>
    <property type="evidence" value="ECO:0007669"/>
    <property type="project" value="TreeGrafter"/>
</dbReference>
<dbReference type="GO" id="GO:0005829">
    <property type="term" value="C:cytosol"/>
    <property type="evidence" value="ECO:0007669"/>
    <property type="project" value="TreeGrafter"/>
</dbReference>
<keyword evidence="13" id="KW-1185">Reference proteome</keyword>
<dbReference type="AlphaFoldDB" id="A0A8J4FRL5"/>
<dbReference type="Gene3D" id="1.20.200.10">
    <property type="entry name" value="Fumarase/aspartase (Central domain)"/>
    <property type="match status" value="1"/>
</dbReference>
<dbReference type="PANTHER" id="PTHR11476">
    <property type="entry name" value="HISTIDYL-TRNA SYNTHETASE"/>
    <property type="match status" value="1"/>
</dbReference>
<keyword evidence="6" id="KW-0067">ATP-binding</keyword>
<dbReference type="Proteomes" id="UP000747110">
    <property type="component" value="Unassembled WGS sequence"/>
</dbReference>